<dbReference type="AlphaFoldDB" id="A0A3M9N8G9"/>
<sequence>MKDKARSLFKGIFLLINFGIIFLYLLVCLVPYIDTGKYWFAAFPGLIFPLLFFALLCFFIVWIVLKSRWAWLSLIVMLVGYQQVTAVFSFRTPGKFSLEKNPNTLRIFHWNVEGWDDYFADRKYDDEGYKPQMMDLISEQNADILCFEEYADKKNLHNKTSVASTIQRMGYPYYFFAETDSNHRYNSKGVVIFSKYPVIDSGMFHYGMNSNAEHLIYVDIRKGEQIFRVFTTHLQSVRFEHSDYRSLTRLKHAKDPGFHDSRNILSKLKSGYKYRYDQARLVREQIDASPYPVIITGDFNDVPNSNTYFTIRGDLKDTFLEKGSFIGRTFRYISPTLRIDYILADKRFQVSQFRVIHVPYSDHYPVETDLKF</sequence>
<comment type="caution">
    <text evidence="3">The sequence shown here is derived from an EMBL/GenBank/DDBJ whole genome shotgun (WGS) entry which is preliminary data.</text>
</comment>
<feature type="transmembrane region" description="Helical" evidence="1">
    <location>
        <begin position="12"/>
        <end position="33"/>
    </location>
</feature>
<keyword evidence="1" id="KW-1133">Transmembrane helix</keyword>
<dbReference type="InterPro" id="IPR036691">
    <property type="entry name" value="Endo/exonu/phosph_ase_sf"/>
</dbReference>
<dbReference type="Gene3D" id="3.60.10.10">
    <property type="entry name" value="Endonuclease/exonuclease/phosphatase"/>
    <property type="match status" value="1"/>
</dbReference>
<evidence type="ECO:0000313" key="4">
    <source>
        <dbReference type="Proteomes" id="UP000267223"/>
    </source>
</evidence>
<keyword evidence="1" id="KW-0812">Transmembrane</keyword>
<dbReference type="PANTHER" id="PTHR14859:SF15">
    <property type="entry name" value="ENDONUCLEASE_EXONUCLEASE_PHOSPHATASE DOMAIN-CONTAINING PROTEIN"/>
    <property type="match status" value="1"/>
</dbReference>
<dbReference type="InterPro" id="IPR005135">
    <property type="entry name" value="Endo/exonuclease/phosphatase"/>
</dbReference>
<feature type="domain" description="Endonuclease/exonuclease/phosphatase" evidence="2">
    <location>
        <begin position="133"/>
        <end position="363"/>
    </location>
</feature>
<keyword evidence="4" id="KW-1185">Reference proteome</keyword>
<keyword evidence="1" id="KW-0472">Membrane</keyword>
<evidence type="ECO:0000313" key="3">
    <source>
        <dbReference type="EMBL" id="RNI34036.1"/>
    </source>
</evidence>
<evidence type="ECO:0000256" key="1">
    <source>
        <dbReference type="SAM" id="Phobius"/>
    </source>
</evidence>
<dbReference type="GO" id="GO:0016020">
    <property type="term" value="C:membrane"/>
    <property type="evidence" value="ECO:0007669"/>
    <property type="project" value="GOC"/>
</dbReference>
<proteinExistence type="predicted"/>
<dbReference type="OrthoDB" id="635146at2"/>
<dbReference type="CDD" id="cd09084">
    <property type="entry name" value="EEP-2"/>
    <property type="match status" value="1"/>
</dbReference>
<dbReference type="RefSeq" id="WP_123121976.1">
    <property type="nucleotide sequence ID" value="NZ_RJJR01000015.1"/>
</dbReference>
<dbReference type="GO" id="GO:0003824">
    <property type="term" value="F:catalytic activity"/>
    <property type="evidence" value="ECO:0007669"/>
    <property type="project" value="InterPro"/>
</dbReference>
<feature type="transmembrane region" description="Helical" evidence="1">
    <location>
        <begin position="39"/>
        <end position="62"/>
    </location>
</feature>
<dbReference type="InterPro" id="IPR051916">
    <property type="entry name" value="GPI-anchor_lipid_remodeler"/>
</dbReference>
<protein>
    <recommendedName>
        <fullName evidence="2">Endonuclease/exonuclease/phosphatase domain-containing protein</fullName>
    </recommendedName>
</protein>
<dbReference type="SUPFAM" id="SSF56219">
    <property type="entry name" value="DNase I-like"/>
    <property type="match status" value="1"/>
</dbReference>
<name>A0A3M9N8G9_9BACT</name>
<dbReference type="PANTHER" id="PTHR14859">
    <property type="entry name" value="CALCOFLUOR WHITE HYPERSENSITIVE PROTEIN PRECURSOR"/>
    <property type="match status" value="1"/>
</dbReference>
<dbReference type="GO" id="GO:0006506">
    <property type="term" value="P:GPI anchor biosynthetic process"/>
    <property type="evidence" value="ECO:0007669"/>
    <property type="project" value="TreeGrafter"/>
</dbReference>
<dbReference type="Proteomes" id="UP000267223">
    <property type="component" value="Unassembled WGS sequence"/>
</dbReference>
<dbReference type="EMBL" id="RJJR01000015">
    <property type="protein sequence ID" value="RNI34036.1"/>
    <property type="molecule type" value="Genomic_DNA"/>
</dbReference>
<reference evidence="3 4" key="1">
    <citation type="submission" date="2018-11" db="EMBL/GenBank/DDBJ databases">
        <title>Draft genome sequence of Ferruginibacter sp. BO-59.</title>
        <authorList>
            <person name="Im W.T."/>
        </authorList>
    </citation>
    <scope>NUCLEOTIDE SEQUENCE [LARGE SCALE GENOMIC DNA]</scope>
    <source>
        <strain evidence="3 4">BO-59</strain>
    </source>
</reference>
<evidence type="ECO:0000259" key="2">
    <source>
        <dbReference type="Pfam" id="PF03372"/>
    </source>
</evidence>
<feature type="transmembrane region" description="Helical" evidence="1">
    <location>
        <begin position="69"/>
        <end position="90"/>
    </location>
</feature>
<organism evidence="3 4">
    <name type="scientific">Hanamia caeni</name>
    <dbReference type="NCBI Taxonomy" id="2294116"/>
    <lineage>
        <taxon>Bacteria</taxon>
        <taxon>Pseudomonadati</taxon>
        <taxon>Bacteroidota</taxon>
        <taxon>Chitinophagia</taxon>
        <taxon>Chitinophagales</taxon>
        <taxon>Chitinophagaceae</taxon>
        <taxon>Hanamia</taxon>
    </lineage>
</organism>
<gene>
    <name evidence="3" type="ORF">EFY79_17145</name>
</gene>
<dbReference type="Pfam" id="PF03372">
    <property type="entry name" value="Exo_endo_phos"/>
    <property type="match status" value="1"/>
</dbReference>
<accession>A0A3M9N8G9</accession>